<dbReference type="AlphaFoldDB" id="M5BN24"/>
<comment type="caution">
    <text evidence="2">The sequence shown here is derived from an EMBL/GenBank/DDBJ whole genome shotgun (WGS) entry which is preliminary data.</text>
</comment>
<dbReference type="InterPro" id="IPR000073">
    <property type="entry name" value="AB_hydrolase_1"/>
</dbReference>
<keyword evidence="2" id="KW-0378">Hydrolase</keyword>
<reference evidence="2 3" key="1">
    <citation type="journal article" date="2013" name="J. Biotechnol.">
        <title>Establishment and interpretation of the genome sequence of the phytopathogenic fungus Rhizoctonia solani AG1-IB isolate 7/3/14.</title>
        <authorList>
            <person name="Wibberg D.W."/>
            <person name="Jelonek L.J."/>
            <person name="Rupp O.R."/>
            <person name="Hennig M.H."/>
            <person name="Eikmeyer F.E."/>
            <person name="Goesmann A.G."/>
            <person name="Hartmann A.H."/>
            <person name="Borriss R.B."/>
            <person name="Grosch R.G."/>
            <person name="Puehler A.P."/>
            <person name="Schlueter A.S."/>
        </authorList>
    </citation>
    <scope>NUCLEOTIDE SEQUENCE [LARGE SCALE GENOMIC DNA]</scope>
    <source>
        <strain evidence="3">AG1-IB / isolate 7/3/14</strain>
    </source>
</reference>
<accession>M5BN24</accession>
<proteinExistence type="predicted"/>
<dbReference type="EMBL" id="CAOJ01003226">
    <property type="protein sequence ID" value="CCO28366.1"/>
    <property type="molecule type" value="Genomic_DNA"/>
</dbReference>
<evidence type="ECO:0000259" key="1">
    <source>
        <dbReference type="Pfam" id="PF00561"/>
    </source>
</evidence>
<dbReference type="Pfam" id="PF00561">
    <property type="entry name" value="Abhydrolase_1"/>
    <property type="match status" value="1"/>
</dbReference>
<dbReference type="GO" id="GO:0016787">
    <property type="term" value="F:hydrolase activity"/>
    <property type="evidence" value="ECO:0007669"/>
    <property type="project" value="UniProtKB-KW"/>
</dbReference>
<evidence type="ECO:0000313" key="3">
    <source>
        <dbReference type="Proteomes" id="UP000012065"/>
    </source>
</evidence>
<feature type="domain" description="AB hydrolase-1" evidence="1">
    <location>
        <begin position="6"/>
        <end position="91"/>
    </location>
</feature>
<dbReference type="Gene3D" id="3.40.50.1820">
    <property type="entry name" value="alpha/beta hydrolase"/>
    <property type="match status" value="1"/>
</dbReference>
<gene>
    <name evidence="2" type="ORF">BN14_02361</name>
</gene>
<dbReference type="HOGENOM" id="CLU_119674_0_0_1"/>
<dbReference type="InterPro" id="IPR029058">
    <property type="entry name" value="AB_hydrolase_fold"/>
</dbReference>
<sequence>MLKSVGTVAVARDMARISEALGEDGLNFWGYSYGTILGATFAAIKPNLVRRMVLDGVSDSESYFNDLIQWGRDGMQNTNKTLEGFLSTCIEAGPNFCTMAVSPIGTNETQTVATLRRRLESLYSQLAQEPLIVPDSRTAGSGFLKASDVQYLIFSVLYDPTVWRTLGDLLVQVERGNGVNAYNALYNTAITSVSSGE</sequence>
<protein>
    <submittedName>
        <fullName evidence="2">Putative hydrolase Mb2248c</fullName>
    </submittedName>
</protein>
<name>M5BN24_THACB</name>
<evidence type="ECO:0000313" key="2">
    <source>
        <dbReference type="EMBL" id="CCO28366.1"/>
    </source>
</evidence>
<organism evidence="2 3">
    <name type="scientific">Thanatephorus cucumeris (strain AG1-IB / isolate 7/3/14)</name>
    <name type="common">Lettuce bottom rot fungus</name>
    <name type="synonym">Rhizoctonia solani</name>
    <dbReference type="NCBI Taxonomy" id="1108050"/>
    <lineage>
        <taxon>Eukaryota</taxon>
        <taxon>Fungi</taxon>
        <taxon>Dikarya</taxon>
        <taxon>Basidiomycota</taxon>
        <taxon>Agaricomycotina</taxon>
        <taxon>Agaricomycetes</taxon>
        <taxon>Cantharellales</taxon>
        <taxon>Ceratobasidiaceae</taxon>
        <taxon>Rhizoctonia</taxon>
        <taxon>Rhizoctonia solani AG-1</taxon>
    </lineage>
</organism>
<dbReference type="SUPFAM" id="SSF53474">
    <property type="entry name" value="alpha/beta-Hydrolases"/>
    <property type="match status" value="1"/>
</dbReference>
<dbReference type="Proteomes" id="UP000012065">
    <property type="component" value="Unassembled WGS sequence"/>
</dbReference>